<evidence type="ECO:0000313" key="2">
    <source>
        <dbReference type="Proteomes" id="UP000054928"/>
    </source>
</evidence>
<evidence type="ECO:0000313" key="1">
    <source>
        <dbReference type="EMBL" id="CEG45006.1"/>
    </source>
</evidence>
<sequence length="123" mass="13106">MSGFTYSSEQKKHGLFVNESLDVIDSMVIVFLDVTPFGQLSATAIPTRLLARSCTVNKPSINTSPSSVKLPSEIPNTRHVASPKPVDNTIGRQIYSAGIVIVICCASLPSTASEMVSPVIAEK</sequence>
<dbReference type="GeneID" id="36396383"/>
<dbReference type="Proteomes" id="UP000054928">
    <property type="component" value="Unassembled WGS sequence"/>
</dbReference>
<accession>A0A0P1AUB8</accession>
<dbReference type="AlphaFoldDB" id="A0A0P1AUB8"/>
<dbReference type="EMBL" id="CCYD01001336">
    <property type="protein sequence ID" value="CEG45006.1"/>
    <property type="molecule type" value="Genomic_DNA"/>
</dbReference>
<name>A0A0P1AUB8_PLAHL</name>
<keyword evidence="2" id="KW-1185">Reference proteome</keyword>
<protein>
    <submittedName>
        <fullName evidence="1">Uncharacterized protein</fullName>
    </submittedName>
</protein>
<organism evidence="1 2">
    <name type="scientific">Plasmopara halstedii</name>
    <name type="common">Downy mildew of sunflower</name>
    <dbReference type="NCBI Taxonomy" id="4781"/>
    <lineage>
        <taxon>Eukaryota</taxon>
        <taxon>Sar</taxon>
        <taxon>Stramenopiles</taxon>
        <taxon>Oomycota</taxon>
        <taxon>Peronosporomycetes</taxon>
        <taxon>Peronosporales</taxon>
        <taxon>Peronosporaceae</taxon>
        <taxon>Plasmopara</taxon>
    </lineage>
</organism>
<proteinExistence type="predicted"/>
<reference evidence="2" key="1">
    <citation type="submission" date="2014-09" db="EMBL/GenBank/DDBJ databases">
        <authorList>
            <person name="Sharma Rahul"/>
            <person name="Thines Marco"/>
        </authorList>
    </citation>
    <scope>NUCLEOTIDE SEQUENCE [LARGE SCALE GENOMIC DNA]</scope>
</reference>
<dbReference type="RefSeq" id="XP_024581375.1">
    <property type="nucleotide sequence ID" value="XM_024715704.1"/>
</dbReference>